<proteinExistence type="predicted"/>
<dbReference type="EMBL" id="BMFH01000001">
    <property type="protein sequence ID" value="GGD40940.1"/>
    <property type="molecule type" value="Genomic_DNA"/>
</dbReference>
<dbReference type="Pfam" id="PF04230">
    <property type="entry name" value="PS_pyruv_trans"/>
    <property type="match status" value="1"/>
</dbReference>
<dbReference type="Proteomes" id="UP000625780">
    <property type="component" value="Unassembled WGS sequence"/>
</dbReference>
<organism evidence="2 3">
    <name type="scientific">Muriicola marianensis</name>
    <dbReference type="NCBI Taxonomy" id="1324801"/>
    <lineage>
        <taxon>Bacteria</taxon>
        <taxon>Pseudomonadati</taxon>
        <taxon>Bacteroidota</taxon>
        <taxon>Flavobacteriia</taxon>
        <taxon>Flavobacteriales</taxon>
        <taxon>Flavobacteriaceae</taxon>
        <taxon>Muriicola</taxon>
    </lineage>
</organism>
<keyword evidence="2" id="KW-0808">Transferase</keyword>
<accession>A0ABQ1QQI3</accession>
<comment type="caution">
    <text evidence="2">The sequence shown here is derived from an EMBL/GenBank/DDBJ whole genome shotgun (WGS) entry which is preliminary data.</text>
</comment>
<name>A0ABQ1QQI3_9FLAO</name>
<feature type="domain" description="Polysaccharide pyruvyl transferase" evidence="1">
    <location>
        <begin position="20"/>
        <end position="264"/>
    </location>
</feature>
<protein>
    <submittedName>
        <fullName evidence="2">Pyruvyl transferase EpsI</fullName>
    </submittedName>
</protein>
<reference evidence="3" key="1">
    <citation type="journal article" date="2019" name="Int. J. Syst. Evol. Microbiol.">
        <title>The Global Catalogue of Microorganisms (GCM) 10K type strain sequencing project: providing services to taxonomists for standard genome sequencing and annotation.</title>
        <authorList>
            <consortium name="The Broad Institute Genomics Platform"/>
            <consortium name="The Broad Institute Genome Sequencing Center for Infectious Disease"/>
            <person name="Wu L."/>
            <person name="Ma J."/>
        </authorList>
    </citation>
    <scope>NUCLEOTIDE SEQUENCE [LARGE SCALE GENOMIC DNA]</scope>
    <source>
        <strain evidence="3">CGMCC 1.12606</strain>
    </source>
</reference>
<dbReference type="InterPro" id="IPR007345">
    <property type="entry name" value="Polysacch_pyruvyl_Trfase"/>
</dbReference>
<dbReference type="GO" id="GO:0016740">
    <property type="term" value="F:transferase activity"/>
    <property type="evidence" value="ECO:0007669"/>
    <property type="project" value="UniProtKB-KW"/>
</dbReference>
<evidence type="ECO:0000313" key="3">
    <source>
        <dbReference type="Proteomes" id="UP000625780"/>
    </source>
</evidence>
<sequence>MAKGLERPKVFIFLAADYGNLGDVAITYAQHKFLQNCYPNHLVTEIPISKTLDGIAFVKKTRTSKDIMTIVGGGNMGDLYPMIEHFRQLVIQNFPENRIICFPQTVDFSETPKGQKALKKAIRVYSKHPDLTLLAREKKSHQFFKEHFPKNKSLLSPDIVMGLDRSESKFGRKGALICLREDKEKKRTQHEEQVLLEIVDSYFGNHINRDTHIGGRGYPLIARVRALFRIWEDFKKAELVVTDRLHGMIFCYITRTPALVFLNNNHKVKSCHAWIQDAHWISLLENWDSENIKKAIQSVTSDNSSFTGTSVQNKFQELTRNLRES</sequence>
<evidence type="ECO:0000259" key="1">
    <source>
        <dbReference type="Pfam" id="PF04230"/>
    </source>
</evidence>
<evidence type="ECO:0000313" key="2">
    <source>
        <dbReference type="EMBL" id="GGD40940.1"/>
    </source>
</evidence>
<gene>
    <name evidence="2" type="primary">epsI</name>
    <name evidence="2" type="ORF">GCM10011361_05110</name>
</gene>
<keyword evidence="3" id="KW-1185">Reference proteome</keyword>